<organism evidence="2 3">
    <name type="scientific">Paenirhodobacter populi</name>
    <dbReference type="NCBI Taxonomy" id="2306993"/>
    <lineage>
        <taxon>Bacteria</taxon>
        <taxon>Pseudomonadati</taxon>
        <taxon>Pseudomonadota</taxon>
        <taxon>Alphaproteobacteria</taxon>
        <taxon>Rhodobacterales</taxon>
        <taxon>Rhodobacter group</taxon>
        <taxon>Paenirhodobacter</taxon>
    </lineage>
</organism>
<accession>A0A443K241</accession>
<proteinExistence type="predicted"/>
<reference evidence="2 3" key="2">
    <citation type="submission" date="2019-01" db="EMBL/GenBank/DDBJ databases">
        <authorList>
            <person name="Li Y."/>
        </authorList>
    </citation>
    <scope>NUCLEOTIDE SEQUENCE [LARGE SCALE GENOMIC DNA]</scope>
    <source>
        <strain evidence="2 3">07D10-4-3</strain>
    </source>
</reference>
<evidence type="ECO:0000313" key="2">
    <source>
        <dbReference type="EMBL" id="RWR26792.1"/>
    </source>
</evidence>
<feature type="compositionally biased region" description="Low complexity" evidence="1">
    <location>
        <begin position="29"/>
        <end position="40"/>
    </location>
</feature>
<name>A0A443K241_9RHOB</name>
<evidence type="ECO:0000256" key="1">
    <source>
        <dbReference type="SAM" id="MobiDB-lite"/>
    </source>
</evidence>
<sequence>MARKSDTNSEVNEKPQEAAALKTPAEGQAGTAEAVPAAPDAATVETALSAIVTDGAEQDIPFTDATAASGGGLVMDDDAASVLAKAVNSLVETPAIRVIGPKRGRWRIGRRFGSDPVDIPLDDLSEEEARALSEDPLLTISVSAIPTLTAGR</sequence>
<gene>
    <name evidence="2" type="ORF">D2T29_19640</name>
</gene>
<dbReference type="EMBL" id="SAUY01000038">
    <property type="protein sequence ID" value="RWR26792.1"/>
    <property type="molecule type" value="Genomic_DNA"/>
</dbReference>
<dbReference type="RefSeq" id="WP_128233817.1">
    <property type="nucleotide sequence ID" value="NZ_SAUY01000038.1"/>
</dbReference>
<protein>
    <recommendedName>
        <fullName evidence="4">Mu-like prophage FluMu N-terminal domain-containing protein</fullName>
    </recommendedName>
</protein>
<evidence type="ECO:0008006" key="4">
    <source>
        <dbReference type="Google" id="ProtNLM"/>
    </source>
</evidence>
<dbReference type="SUPFAM" id="SSF160059">
    <property type="entry name" value="PriA/YqbF domain"/>
    <property type="match status" value="1"/>
</dbReference>
<dbReference type="AlphaFoldDB" id="A0A443K241"/>
<evidence type="ECO:0000313" key="3">
    <source>
        <dbReference type="Proteomes" id="UP000284451"/>
    </source>
</evidence>
<feature type="region of interest" description="Disordered" evidence="1">
    <location>
        <begin position="1"/>
        <end position="40"/>
    </location>
</feature>
<dbReference type="Proteomes" id="UP000284451">
    <property type="component" value="Unassembled WGS sequence"/>
</dbReference>
<comment type="caution">
    <text evidence="2">The sequence shown here is derived from an EMBL/GenBank/DDBJ whole genome shotgun (WGS) entry which is preliminary data.</text>
</comment>
<feature type="compositionally biased region" description="Basic and acidic residues" evidence="1">
    <location>
        <begin position="1"/>
        <end position="16"/>
    </location>
</feature>
<reference evidence="2 3" key="1">
    <citation type="submission" date="2019-01" db="EMBL/GenBank/DDBJ databases">
        <title>Sinorhodobacter populi sp. nov. isolated from the symptomatic bark tissue of Populus euramericana canker.</title>
        <authorList>
            <person name="Xu G."/>
        </authorList>
    </citation>
    <scope>NUCLEOTIDE SEQUENCE [LARGE SCALE GENOMIC DNA]</scope>
    <source>
        <strain evidence="2 3">07D10-4-3</strain>
    </source>
</reference>